<name>A0A371ICA1_MUCPR</name>
<dbReference type="EMBL" id="QJKJ01000431">
    <property type="protein sequence ID" value="RDY12630.1"/>
    <property type="molecule type" value="Genomic_DNA"/>
</dbReference>
<dbReference type="GO" id="GO:0003676">
    <property type="term" value="F:nucleic acid binding"/>
    <property type="evidence" value="ECO:0007669"/>
    <property type="project" value="InterPro"/>
</dbReference>
<dbReference type="PROSITE" id="PS50994">
    <property type="entry name" value="INTEGRASE"/>
    <property type="match status" value="1"/>
</dbReference>
<organism evidence="2 3">
    <name type="scientific">Mucuna pruriens</name>
    <name type="common">Velvet bean</name>
    <name type="synonym">Dolichos pruriens</name>
    <dbReference type="NCBI Taxonomy" id="157652"/>
    <lineage>
        <taxon>Eukaryota</taxon>
        <taxon>Viridiplantae</taxon>
        <taxon>Streptophyta</taxon>
        <taxon>Embryophyta</taxon>
        <taxon>Tracheophyta</taxon>
        <taxon>Spermatophyta</taxon>
        <taxon>Magnoliopsida</taxon>
        <taxon>eudicotyledons</taxon>
        <taxon>Gunneridae</taxon>
        <taxon>Pentapetalae</taxon>
        <taxon>rosids</taxon>
        <taxon>fabids</taxon>
        <taxon>Fabales</taxon>
        <taxon>Fabaceae</taxon>
        <taxon>Papilionoideae</taxon>
        <taxon>50 kb inversion clade</taxon>
        <taxon>NPAAA clade</taxon>
        <taxon>indigoferoid/millettioid clade</taxon>
        <taxon>Phaseoleae</taxon>
        <taxon>Mucuna</taxon>
    </lineage>
</organism>
<dbReference type="AlphaFoldDB" id="A0A371ICA1"/>
<evidence type="ECO:0000259" key="1">
    <source>
        <dbReference type="PROSITE" id="PS50994"/>
    </source>
</evidence>
<dbReference type="InterPro" id="IPR012337">
    <property type="entry name" value="RNaseH-like_sf"/>
</dbReference>
<proteinExistence type="predicted"/>
<dbReference type="Pfam" id="PF00665">
    <property type="entry name" value="rve"/>
    <property type="match status" value="1"/>
</dbReference>
<dbReference type="InterPro" id="IPR036397">
    <property type="entry name" value="RNaseH_sf"/>
</dbReference>
<dbReference type="GO" id="GO:0015074">
    <property type="term" value="P:DNA integration"/>
    <property type="evidence" value="ECO:0007669"/>
    <property type="project" value="InterPro"/>
</dbReference>
<dbReference type="InterPro" id="IPR039537">
    <property type="entry name" value="Retrotran_Ty1/copia-like"/>
</dbReference>
<dbReference type="Proteomes" id="UP000257109">
    <property type="component" value="Unassembled WGS sequence"/>
</dbReference>
<dbReference type="OrthoDB" id="1749397at2759"/>
<dbReference type="InterPro" id="IPR001584">
    <property type="entry name" value="Integrase_cat-core"/>
</dbReference>
<evidence type="ECO:0000313" key="2">
    <source>
        <dbReference type="EMBL" id="RDY12630.1"/>
    </source>
</evidence>
<reference evidence="2" key="1">
    <citation type="submission" date="2018-05" db="EMBL/GenBank/DDBJ databases">
        <title>Draft genome of Mucuna pruriens seed.</title>
        <authorList>
            <person name="Nnadi N.E."/>
            <person name="Vos R."/>
            <person name="Hasami M.H."/>
            <person name="Devisetty U.K."/>
            <person name="Aguiy J.C."/>
        </authorList>
    </citation>
    <scope>NUCLEOTIDE SEQUENCE [LARGE SCALE GENOMIC DNA]</scope>
    <source>
        <strain evidence="2">JCA_2017</strain>
    </source>
</reference>
<feature type="non-terminal residue" evidence="2">
    <location>
        <position position="1"/>
    </location>
</feature>
<comment type="caution">
    <text evidence="2">The sequence shown here is derived from an EMBL/GenBank/DDBJ whole genome shotgun (WGS) entry which is preliminary data.</text>
</comment>
<sequence length="378" mass="42923">METSTSGHHWCTIVVLPRRSSWKADSLENAEFPPFDCTLLGVDHVRLGPIETESEIESIRLHRIHLKSSQSDSVASKSTFCQEQGYPPLSPQLNFANIFSKRSIKEILFHNKLIHSDIYGPINPTFNGNKRYILTSIDDLSRKVSMYFLVEKCEAHDIFKKFKALVEKQAGVSIQILHTNKGGKFISKEFVEFCNEKDIQRQFTASYTPQQNRIAEIKNHTIINMVRSVLIERGVLRSFWPKALNWVVHILNRSPTLAIKNITSEEAWSKMKQYGEAKTSRTRDANELNPMQESCQVVEEVIQTSLNDAATTTNIIVSNSTSNFSNLSLRGAEVPIEGRARKPPAWMKDYVTSDDLTYEDAINFAMFASANPVTYNQA</sequence>
<dbReference type="STRING" id="157652.A0A371ICA1"/>
<protein>
    <recommendedName>
        <fullName evidence="1">Integrase catalytic domain-containing protein</fullName>
    </recommendedName>
</protein>
<dbReference type="PANTHER" id="PTHR42648">
    <property type="entry name" value="TRANSPOSASE, PUTATIVE-RELATED"/>
    <property type="match status" value="1"/>
</dbReference>
<accession>A0A371ICA1</accession>
<gene>
    <name evidence="2" type="ORF">CR513_02543</name>
</gene>
<evidence type="ECO:0000313" key="3">
    <source>
        <dbReference type="Proteomes" id="UP000257109"/>
    </source>
</evidence>
<feature type="domain" description="Integrase catalytic" evidence="1">
    <location>
        <begin position="102"/>
        <end position="272"/>
    </location>
</feature>
<dbReference type="PANTHER" id="PTHR42648:SF18">
    <property type="entry name" value="RETROTRANSPOSON, UNCLASSIFIED-LIKE PROTEIN"/>
    <property type="match status" value="1"/>
</dbReference>
<dbReference type="SUPFAM" id="SSF53098">
    <property type="entry name" value="Ribonuclease H-like"/>
    <property type="match status" value="1"/>
</dbReference>
<dbReference type="Gene3D" id="3.30.420.10">
    <property type="entry name" value="Ribonuclease H-like superfamily/Ribonuclease H"/>
    <property type="match status" value="1"/>
</dbReference>
<keyword evidence="3" id="KW-1185">Reference proteome</keyword>